<dbReference type="InterPro" id="IPR039768">
    <property type="entry name" value="Nmd3"/>
</dbReference>
<evidence type="ECO:0000256" key="1">
    <source>
        <dbReference type="SAM" id="MobiDB-lite"/>
    </source>
</evidence>
<accession>A0A1H6RCP9</accession>
<dbReference type="Pfam" id="PF04981">
    <property type="entry name" value="NMD3"/>
    <property type="match status" value="1"/>
</dbReference>
<keyword evidence="4" id="KW-1185">Reference proteome</keyword>
<dbReference type="GO" id="GO:0005737">
    <property type="term" value="C:cytoplasm"/>
    <property type="evidence" value="ECO:0007669"/>
    <property type="project" value="TreeGrafter"/>
</dbReference>
<dbReference type="GeneID" id="35002533"/>
<dbReference type="RefSeq" id="WP_089670716.1">
    <property type="nucleotide sequence ID" value="NZ_CP024845.1"/>
</dbReference>
<dbReference type="InterPro" id="IPR007064">
    <property type="entry name" value="Nmd3_N"/>
</dbReference>
<dbReference type="KEGG" id="hae:halTADL_1747"/>
<dbReference type="GO" id="GO:0043023">
    <property type="term" value="F:ribosomal large subunit binding"/>
    <property type="evidence" value="ECO:0007669"/>
    <property type="project" value="InterPro"/>
</dbReference>
<dbReference type="AlphaFoldDB" id="A0A1H6RCP9"/>
<dbReference type="EMBL" id="FNYR01000001">
    <property type="protein sequence ID" value="SEI49580.1"/>
    <property type="molecule type" value="Genomic_DNA"/>
</dbReference>
<gene>
    <name evidence="3" type="ORF">SAMN05444271_101218</name>
</gene>
<accession>A0A2H4Q2D6</accession>
<evidence type="ECO:0000313" key="3">
    <source>
        <dbReference type="EMBL" id="SEI49580.1"/>
    </source>
</evidence>
<evidence type="ECO:0000259" key="2">
    <source>
        <dbReference type="Pfam" id="PF04981"/>
    </source>
</evidence>
<dbReference type="OrthoDB" id="15051at2157"/>
<protein>
    <submittedName>
        <fullName evidence="3">Nonsense-mediated mRNA decay protein 3</fullName>
    </submittedName>
</protein>
<dbReference type="STRING" id="1073996.SAMN05444271_101218"/>
<dbReference type="Proteomes" id="UP000198888">
    <property type="component" value="Unassembled WGS sequence"/>
</dbReference>
<feature type="region of interest" description="Disordered" evidence="1">
    <location>
        <begin position="1"/>
        <end position="27"/>
    </location>
</feature>
<feature type="compositionally biased region" description="Basic and acidic residues" evidence="1">
    <location>
        <begin position="15"/>
        <end position="27"/>
    </location>
</feature>
<evidence type="ECO:0000313" key="4">
    <source>
        <dbReference type="Proteomes" id="UP000198888"/>
    </source>
</evidence>
<feature type="domain" description="Nmd3 N-terminal" evidence="2">
    <location>
        <begin position="8"/>
        <end position="255"/>
    </location>
</feature>
<name>A0A1H6RCP9_9EURY</name>
<sequence length="370" mass="40763">MSESRDFCPQCGDPVAERAEPRPGEPREADAVLCDGCYFEDFDLIDAPDRVQVTLCGRCGAVHRGNRWVDLGAVDYTDVAIDAVSEALSIHINAEDIEWGVEPEQVDETTIRMHCTFSGVVRGTPISEQLVVPVRIAKEVCDRCGRIAGGYFASILQIRAEDRPVRPEEASEAIEIAESYVAKKEQDGDREAFITTVDRSNEAGPNVKLSTNKLGQATANRITDRFGGTVHDYPTLVTEDGDGNEVYRVTFVARLPKYTPGDVIVPEDDEGPVLVTSAHDRLKGKRLLSGERYEASHEDGTTPDVEKIGRLDDAVDTTVVTVEDEHAVQILDPETYEAKTVSRPDYFEPDDTVPVLKHGTNVYILPEETV</sequence>
<dbReference type="PANTHER" id="PTHR12746">
    <property type="entry name" value="NONSENSE-MEDIATED MRNA DECAY PROTEIN 3"/>
    <property type="match status" value="1"/>
</dbReference>
<reference evidence="3 4" key="1">
    <citation type="submission" date="2016-10" db="EMBL/GenBank/DDBJ databases">
        <authorList>
            <person name="de Groot N.N."/>
        </authorList>
    </citation>
    <scope>NUCLEOTIDE SEQUENCE [LARGE SCALE GENOMIC DNA]</scope>
    <source>
        <strain evidence="3 4">DSM 22187</strain>
    </source>
</reference>
<proteinExistence type="predicted"/>
<dbReference type="PANTHER" id="PTHR12746:SF2">
    <property type="entry name" value="60S RIBOSOMAL EXPORT PROTEIN NMD3"/>
    <property type="match status" value="1"/>
</dbReference>
<organism evidence="3 4">
    <name type="scientific">Halohasta litchfieldiae</name>
    <dbReference type="NCBI Taxonomy" id="1073996"/>
    <lineage>
        <taxon>Archaea</taxon>
        <taxon>Methanobacteriati</taxon>
        <taxon>Methanobacteriota</taxon>
        <taxon>Stenosarchaea group</taxon>
        <taxon>Halobacteria</taxon>
        <taxon>Halobacteriales</taxon>
        <taxon>Haloferacaceae</taxon>
        <taxon>Halohasta</taxon>
    </lineage>
</organism>